<keyword evidence="9" id="KW-1185">Reference proteome</keyword>
<comment type="similarity">
    <text evidence="6">Belongs to the EzrA family.</text>
</comment>
<dbReference type="Proteomes" id="UP001595807">
    <property type="component" value="Unassembled WGS sequence"/>
</dbReference>
<proteinExistence type="inferred from homology"/>
<keyword evidence="2 6" id="KW-1133">Transmembrane helix</keyword>
<feature type="topological domain" description="Extracellular" evidence="6">
    <location>
        <begin position="1"/>
        <end position="7"/>
    </location>
</feature>
<evidence type="ECO:0000256" key="7">
    <source>
        <dbReference type="SAM" id="Phobius"/>
    </source>
</evidence>
<evidence type="ECO:0000256" key="2">
    <source>
        <dbReference type="ARBA" id="ARBA00022989"/>
    </source>
</evidence>
<gene>
    <name evidence="6 8" type="primary">ezrA</name>
    <name evidence="8" type="ORF">ACFORF_07775</name>
</gene>
<evidence type="ECO:0000256" key="1">
    <source>
        <dbReference type="ARBA" id="ARBA00022692"/>
    </source>
</evidence>
<comment type="caution">
    <text evidence="8">The sequence shown here is derived from an EMBL/GenBank/DDBJ whole genome shotgun (WGS) entry which is preliminary data.</text>
</comment>
<accession>A0ABV8CWF7</accession>
<organism evidence="8 9">
    <name type="scientific">Streptococcus caprae</name>
    <dbReference type="NCBI Taxonomy" id="1640501"/>
    <lineage>
        <taxon>Bacteria</taxon>
        <taxon>Bacillati</taxon>
        <taxon>Bacillota</taxon>
        <taxon>Bacilli</taxon>
        <taxon>Lactobacillales</taxon>
        <taxon>Streptococcaceae</taxon>
        <taxon>Streptococcus</taxon>
    </lineage>
</organism>
<feature type="topological domain" description="Cytoplasmic" evidence="6">
    <location>
        <begin position="27"/>
        <end position="574"/>
    </location>
</feature>
<reference evidence="9" key="1">
    <citation type="journal article" date="2019" name="Int. J. Syst. Evol. Microbiol.">
        <title>The Global Catalogue of Microorganisms (GCM) 10K type strain sequencing project: providing services to taxonomists for standard genome sequencing and annotation.</title>
        <authorList>
            <consortium name="The Broad Institute Genomics Platform"/>
            <consortium name="The Broad Institute Genome Sequencing Center for Infectious Disease"/>
            <person name="Wu L."/>
            <person name="Ma J."/>
        </authorList>
    </citation>
    <scope>NUCLEOTIDE SEQUENCE [LARGE SCALE GENOMIC DNA]</scope>
    <source>
        <strain evidence="9">CCUG 67170</strain>
    </source>
</reference>
<dbReference type="EMBL" id="JBHRZV010000049">
    <property type="protein sequence ID" value="MFC3928460.1"/>
    <property type="molecule type" value="Genomic_DNA"/>
</dbReference>
<feature type="transmembrane region" description="Helical" evidence="7">
    <location>
        <begin position="6"/>
        <end position="26"/>
    </location>
</feature>
<comment type="function">
    <text evidence="6">Negative regulator of FtsZ ring formation; modulates the frequency and position of FtsZ ring formation. Inhibits FtsZ ring formation at polar sites. Interacts either with FtsZ or with one of its binding partners to promote depolymerization.</text>
</comment>
<keyword evidence="3 6" id="KW-0175">Coiled coil</keyword>
<keyword evidence="6" id="KW-1003">Cell membrane</keyword>
<comment type="subcellular location">
    <subcellularLocation>
        <location evidence="6">Cell membrane</location>
        <topology evidence="6">Single-pass membrane protein</topology>
    </subcellularLocation>
    <text evidence="6">Colocalized with FtsZ to the nascent septal site.</text>
</comment>
<evidence type="ECO:0000313" key="8">
    <source>
        <dbReference type="EMBL" id="MFC3928460.1"/>
    </source>
</evidence>
<keyword evidence="6" id="KW-0131">Cell cycle</keyword>
<dbReference type="Pfam" id="PF06160">
    <property type="entry name" value="EzrA"/>
    <property type="match status" value="1"/>
</dbReference>
<name>A0ABV8CWF7_9STRE</name>
<keyword evidence="1 6" id="KW-0812">Transmembrane</keyword>
<keyword evidence="5 6" id="KW-0717">Septation</keyword>
<evidence type="ECO:0000256" key="5">
    <source>
        <dbReference type="ARBA" id="ARBA00023210"/>
    </source>
</evidence>
<dbReference type="HAMAP" id="MF_00728">
    <property type="entry name" value="EzrA"/>
    <property type="match status" value="1"/>
</dbReference>
<sequence length="574" mass="65750">MPTGIILTIVAVVIIVIIIYLIGVLIRRRNETLLEKLEERKQAIFDLPINQEVEAVKDLHLVGQSQVSFREWNQKWVDLSTNSFSDLENHIFEAENLNDSFNFIKAKHEIDSIESQLKLVEEDTQAIKEALSVLKAQEEKNSARVKYALDLYEVLDGTITENRSNYGPASAELDKQLKNIQAEFSQFVALNSSGDPVEAAEVLEKAEEHTIALGQISEQVPALVEKLNVKFPDQLEDLESGYRKLLEEHYFFPEDNIEPQFQKIREGITDASEVLAQLHLDKAASKCEDIQGDVDKLYDVFEKEIGAHKHVVKLASVLPDYFKHVSANNQLLTDELARLNQSFILNESTSLSLNSFKTELEKLEETTLPSAIDFVTEEKPYSDLQKTLEFGQTSLKRIEDGQMEVFNNLKGVEQSEANSRQLLDQYINKLHTIKRYIEKRNLPGIPQDFLQVFFSTSAQLENLKDELSRGRIDIEMVERLTTAAEGGVEVLEETTYQVIQDAVLTEQLLQYSNRYRSFDANVQAAFEQSLHYFEDNLDYRSSFEEISYALEIIEPGVTDRFVNAYIKTREEIRF</sequence>
<evidence type="ECO:0000313" key="9">
    <source>
        <dbReference type="Proteomes" id="UP001595807"/>
    </source>
</evidence>
<evidence type="ECO:0000256" key="6">
    <source>
        <dbReference type="HAMAP-Rule" id="MF_00728"/>
    </source>
</evidence>
<evidence type="ECO:0000256" key="4">
    <source>
        <dbReference type="ARBA" id="ARBA00023136"/>
    </source>
</evidence>
<keyword evidence="6" id="KW-0132">Cell division</keyword>
<dbReference type="RefSeq" id="WP_380427010.1">
    <property type="nucleotide sequence ID" value="NZ_JBHRZV010000049.1"/>
</dbReference>
<protein>
    <recommendedName>
        <fullName evidence="6">Septation ring formation regulator EzrA</fullName>
    </recommendedName>
</protein>
<dbReference type="InterPro" id="IPR010379">
    <property type="entry name" value="EzrA"/>
</dbReference>
<feature type="coiled-coil region" evidence="6">
    <location>
        <begin position="103"/>
        <end position="140"/>
    </location>
</feature>
<evidence type="ECO:0000256" key="3">
    <source>
        <dbReference type="ARBA" id="ARBA00023054"/>
    </source>
</evidence>
<keyword evidence="4 6" id="KW-0472">Membrane</keyword>
<dbReference type="NCBIfam" id="NF003410">
    <property type="entry name" value="PRK04778.1-4"/>
    <property type="match status" value="1"/>
</dbReference>